<reference evidence="1 2" key="1">
    <citation type="submission" date="2019-03" db="EMBL/GenBank/DDBJ databases">
        <title>Dyadobacter AR-3-6 sp. nov., isolated from arctic soil.</title>
        <authorList>
            <person name="Chaudhary D.K."/>
        </authorList>
    </citation>
    <scope>NUCLEOTIDE SEQUENCE [LARGE SCALE GENOMIC DNA]</scope>
    <source>
        <strain evidence="1 2">AR-3-6</strain>
    </source>
</reference>
<dbReference type="PANTHER" id="PTHR46513">
    <property type="entry name" value="VITELLOGENIN RECEPTOR-LIKE PROTEIN-RELATED-RELATED"/>
    <property type="match status" value="1"/>
</dbReference>
<dbReference type="OrthoDB" id="607469at2"/>
<accession>A0A4R5DFV7</accession>
<dbReference type="EMBL" id="SMFL01000014">
    <property type="protein sequence ID" value="TDE10781.1"/>
    <property type="molecule type" value="Genomic_DNA"/>
</dbReference>
<sequence length="300" mass="33421">MENQTSSQQTLFVLDGWNRKILAFSADGSSNSVVLENCGGTPDGIALDADKRHIYWTNMGNHYDQNDGYIERVDFDGSNRKIIIPPGTTFTPKQIKLDLENGLMYWCDREGMRVMRAKLDGSNITTLVQTGHTVSDQLDQTNHCVGIALDTKNGYLYWTQKGPSKGGKGRIFRAGLQIPKDEDPAYREDLELLWENLPEPIDLDLNVQTGELYWTDRGAEPKGNSLNRASVNAGTCTEPEILCSGLKEAIGLALDIKNNRVFYGDLGGNLYCRKMYEDMCCYFFSGEGKYTGIALLAEGL</sequence>
<dbReference type="AlphaFoldDB" id="A0A4R5DFV7"/>
<name>A0A4R5DFV7_9BACT</name>
<dbReference type="Proteomes" id="UP000294850">
    <property type="component" value="Unassembled WGS sequence"/>
</dbReference>
<dbReference type="InterPro" id="IPR011042">
    <property type="entry name" value="6-blade_b-propeller_TolB-like"/>
</dbReference>
<evidence type="ECO:0000313" key="1">
    <source>
        <dbReference type="EMBL" id="TDE10781.1"/>
    </source>
</evidence>
<dbReference type="InterPro" id="IPR050778">
    <property type="entry name" value="Cueball_EGF_LRP_Nidogen"/>
</dbReference>
<organism evidence="1 2">
    <name type="scientific">Dyadobacter psychrotolerans</name>
    <dbReference type="NCBI Taxonomy" id="2541721"/>
    <lineage>
        <taxon>Bacteria</taxon>
        <taxon>Pseudomonadati</taxon>
        <taxon>Bacteroidota</taxon>
        <taxon>Cytophagia</taxon>
        <taxon>Cytophagales</taxon>
        <taxon>Spirosomataceae</taxon>
        <taxon>Dyadobacter</taxon>
    </lineage>
</organism>
<dbReference type="SUPFAM" id="SSF63825">
    <property type="entry name" value="YWTD domain"/>
    <property type="match status" value="1"/>
</dbReference>
<comment type="caution">
    <text evidence="1">The sequence shown here is derived from an EMBL/GenBank/DDBJ whole genome shotgun (WGS) entry which is preliminary data.</text>
</comment>
<dbReference type="PROSITE" id="PS51120">
    <property type="entry name" value="LDLRB"/>
    <property type="match status" value="1"/>
</dbReference>
<dbReference type="RefSeq" id="WP_131961501.1">
    <property type="nucleotide sequence ID" value="NZ_SMFL01000014.1"/>
</dbReference>
<evidence type="ECO:0000313" key="2">
    <source>
        <dbReference type="Proteomes" id="UP000294850"/>
    </source>
</evidence>
<protein>
    <submittedName>
        <fullName evidence="1">3-hydroxyacyl-CoA dehydrogenase</fullName>
    </submittedName>
</protein>
<proteinExistence type="predicted"/>
<dbReference type="InterPro" id="IPR000033">
    <property type="entry name" value="LDLR_classB_rpt"/>
</dbReference>
<gene>
    <name evidence="1" type="ORF">E0F88_27290</name>
</gene>
<keyword evidence="2" id="KW-1185">Reference proteome</keyword>
<dbReference type="SMART" id="SM00135">
    <property type="entry name" value="LY"/>
    <property type="match status" value="4"/>
</dbReference>
<dbReference type="Gene3D" id="2.120.10.30">
    <property type="entry name" value="TolB, C-terminal domain"/>
    <property type="match status" value="2"/>
</dbReference>